<evidence type="ECO:0000313" key="1">
    <source>
        <dbReference type="EMBL" id="KAI1852563.1"/>
    </source>
</evidence>
<name>A0A9Q0AJ72_9PEZI</name>
<dbReference type="AlphaFoldDB" id="A0A9Q0AJ72"/>
<protein>
    <submittedName>
        <fullName evidence="1">Uncharacterized protein</fullName>
    </submittedName>
</protein>
<organism evidence="1 2">
    <name type="scientific">Neoarthrinium moseri</name>
    <dbReference type="NCBI Taxonomy" id="1658444"/>
    <lineage>
        <taxon>Eukaryota</taxon>
        <taxon>Fungi</taxon>
        <taxon>Dikarya</taxon>
        <taxon>Ascomycota</taxon>
        <taxon>Pezizomycotina</taxon>
        <taxon>Sordariomycetes</taxon>
        <taxon>Xylariomycetidae</taxon>
        <taxon>Amphisphaeriales</taxon>
        <taxon>Apiosporaceae</taxon>
        <taxon>Neoarthrinium</taxon>
    </lineage>
</organism>
<dbReference type="Proteomes" id="UP000829685">
    <property type="component" value="Unassembled WGS sequence"/>
</dbReference>
<proteinExistence type="predicted"/>
<gene>
    <name evidence="1" type="ORF">JX265_013022</name>
</gene>
<sequence>MPYVEFLGQEELEKFMRVLEEDDTWHEMNVLQAIDCVRTTPLRPQDIDTMEDEWKRHDAYLHGDVAGGSMIEDETDRAIIHQAIHEQFESLRMRIKLRFRVQELRPPSH</sequence>
<evidence type="ECO:0000313" key="2">
    <source>
        <dbReference type="Proteomes" id="UP000829685"/>
    </source>
</evidence>
<keyword evidence="2" id="KW-1185">Reference proteome</keyword>
<reference evidence="1" key="1">
    <citation type="submission" date="2021-03" db="EMBL/GenBank/DDBJ databases">
        <title>Revisited historic fungal species revealed as producer of novel bioactive compounds through whole genome sequencing and comparative genomics.</title>
        <authorList>
            <person name="Vignolle G.A."/>
            <person name="Hochenegger N."/>
            <person name="Mach R.L."/>
            <person name="Mach-Aigner A.R."/>
            <person name="Javad Rahimi M."/>
            <person name="Salim K.A."/>
            <person name="Chan C.M."/>
            <person name="Lim L.B.L."/>
            <person name="Cai F."/>
            <person name="Druzhinina I.S."/>
            <person name="U'Ren J.M."/>
            <person name="Derntl C."/>
        </authorList>
    </citation>
    <scope>NUCLEOTIDE SEQUENCE</scope>
    <source>
        <strain evidence="1">TUCIM 5799</strain>
    </source>
</reference>
<comment type="caution">
    <text evidence="1">The sequence shown here is derived from an EMBL/GenBank/DDBJ whole genome shotgun (WGS) entry which is preliminary data.</text>
</comment>
<dbReference type="EMBL" id="JAFIMR010000061">
    <property type="protein sequence ID" value="KAI1852563.1"/>
    <property type="molecule type" value="Genomic_DNA"/>
</dbReference>
<accession>A0A9Q0AJ72</accession>